<feature type="region of interest" description="Disordered" evidence="1">
    <location>
        <begin position="281"/>
        <end position="311"/>
    </location>
</feature>
<evidence type="ECO:0000313" key="2">
    <source>
        <dbReference type="EMBL" id="AFE07076.1"/>
    </source>
</evidence>
<gene>
    <name evidence="2" type="ordered locus">COCOR_06704</name>
</gene>
<evidence type="ECO:0000313" key="3">
    <source>
        <dbReference type="Proteomes" id="UP000007587"/>
    </source>
</evidence>
<dbReference type="EMBL" id="CP003389">
    <property type="protein sequence ID" value="AFE07076.1"/>
    <property type="molecule type" value="Genomic_DNA"/>
</dbReference>
<reference evidence="3" key="2">
    <citation type="submission" date="2012-03" db="EMBL/GenBank/DDBJ databases">
        <title>Genome sequence of the fruiting myxobacterium Corallococcus coralloides DSM 2259.</title>
        <authorList>
            <person name="Huntley S."/>
            <person name="Zhang Y."/>
            <person name="Treuner-Lange A."/>
            <person name="Sensen C.W."/>
            <person name="Sogaard-Andersen L."/>
        </authorList>
    </citation>
    <scope>NUCLEOTIDE SEQUENCE [LARGE SCALE GENOMIC DNA]</scope>
    <source>
        <strain evidence="3">ATCC 25202 / DSM 2259 / NBRC 100086 / M2</strain>
    </source>
</reference>
<dbReference type="HOGENOM" id="CLU_887714_0_0_7"/>
<sequence length="334" mass="34105">MKTHGWKALTIGVFLGGFGLMKPPSAEACGRPLCTVEGSRVPLPPDAAVPANVPALVVVPPAYEWVEEQSLRLRTEEGVDVEARLLKGPGNSGVLAPAAPLVPGTRYHLEGTVPCDGGGGGRSFVAMADFTAGPEAALPTATGVLQPGAGQLGQLRVWDGSASCASGYIGGWVTLEFTPAPELVPFLPWVHWTLEVDGQTWATAPHGAVDASGGVIPADGFRTMRDLLTVYSLCGRESPGMPPSATGLAPGVHTATLRPVLEQSGTPLPPVSASFELTCPAMGSDGGADPLPDAGTGTGPDDLPQKAKGCSQAGGGLSVLGALAALRLWSRRKE</sequence>
<organism evidence="2 3">
    <name type="scientific">Corallococcus coralloides (strain ATCC 25202 / DSM 2259 / NBRC 100086 / M2)</name>
    <name type="common">Myxococcus coralloides</name>
    <dbReference type="NCBI Taxonomy" id="1144275"/>
    <lineage>
        <taxon>Bacteria</taxon>
        <taxon>Pseudomonadati</taxon>
        <taxon>Myxococcota</taxon>
        <taxon>Myxococcia</taxon>
        <taxon>Myxococcales</taxon>
        <taxon>Cystobacterineae</taxon>
        <taxon>Myxococcaceae</taxon>
        <taxon>Corallococcus</taxon>
    </lineage>
</organism>
<dbReference type="KEGG" id="ccx:COCOR_06704"/>
<dbReference type="STRING" id="1144275.COCOR_06704"/>
<protein>
    <submittedName>
        <fullName evidence="2">Uncharacterized protein</fullName>
    </submittedName>
</protein>
<name>H8MXT6_CORCM</name>
<dbReference type="Proteomes" id="UP000007587">
    <property type="component" value="Chromosome"/>
</dbReference>
<keyword evidence="3" id="KW-1185">Reference proteome</keyword>
<reference evidence="2 3" key="1">
    <citation type="journal article" date="2012" name="J. Bacteriol.">
        <title>Complete Genome Sequence of the Fruiting Myxobacterium Corallococcus coralloides DSM 2259.</title>
        <authorList>
            <person name="Huntley S."/>
            <person name="Zhang Y."/>
            <person name="Treuner-Lange A."/>
            <person name="Kneip S."/>
            <person name="Sensen C.W."/>
            <person name="Sogaard-Andersen L."/>
        </authorList>
    </citation>
    <scope>NUCLEOTIDE SEQUENCE [LARGE SCALE GENOMIC DNA]</scope>
    <source>
        <strain evidence="3">ATCC 25202 / DSM 2259 / NBRC 100086 / M2</strain>
    </source>
</reference>
<dbReference type="AlphaFoldDB" id="H8MXT6"/>
<proteinExistence type="predicted"/>
<dbReference type="InParanoid" id="H8MXT6"/>
<evidence type="ECO:0000256" key="1">
    <source>
        <dbReference type="SAM" id="MobiDB-lite"/>
    </source>
</evidence>
<accession>H8MXT6</accession>